<organism evidence="3 4">
    <name type="scientific">Salinisphaera dokdonensis CL-ES53</name>
    <dbReference type="NCBI Taxonomy" id="1304272"/>
    <lineage>
        <taxon>Bacteria</taxon>
        <taxon>Pseudomonadati</taxon>
        <taxon>Pseudomonadota</taxon>
        <taxon>Gammaproteobacteria</taxon>
        <taxon>Salinisphaerales</taxon>
        <taxon>Salinisphaeraceae</taxon>
        <taxon>Salinisphaera</taxon>
    </lineage>
</organism>
<dbReference type="Gene3D" id="3.10.450.40">
    <property type="match status" value="1"/>
</dbReference>
<feature type="chain" id="PRO_5046357140" description="PepSY domain-containing protein" evidence="1">
    <location>
        <begin position="27"/>
        <end position="93"/>
    </location>
</feature>
<comment type="caution">
    <text evidence="3">The sequence shown here is derived from an EMBL/GenBank/DDBJ whole genome shotgun (WGS) entry which is preliminary data.</text>
</comment>
<evidence type="ECO:0000256" key="1">
    <source>
        <dbReference type="SAM" id="SignalP"/>
    </source>
</evidence>
<dbReference type="Proteomes" id="UP001460888">
    <property type="component" value="Unassembled WGS sequence"/>
</dbReference>
<protein>
    <recommendedName>
        <fullName evidence="2">PepSY domain-containing protein</fullName>
    </recommendedName>
</protein>
<evidence type="ECO:0000313" key="4">
    <source>
        <dbReference type="Proteomes" id="UP001460888"/>
    </source>
</evidence>
<feature type="domain" description="PepSY" evidence="2">
    <location>
        <begin position="11"/>
        <end position="88"/>
    </location>
</feature>
<sequence>MSRFNNRIAPFALAAALVAGPGVALAQTGTSDNTKSIVDVVQMLESKDYTNIDSIDREMDRYEVEATDPAGQHVELTVDGKTGEVLHSERDDD</sequence>
<dbReference type="RefSeq" id="WP_353109125.1">
    <property type="nucleotide sequence ID" value="NZ_APND01000001.1"/>
</dbReference>
<keyword evidence="4" id="KW-1185">Reference proteome</keyword>
<proteinExistence type="predicted"/>
<feature type="signal peptide" evidence="1">
    <location>
        <begin position="1"/>
        <end position="26"/>
    </location>
</feature>
<evidence type="ECO:0000313" key="3">
    <source>
        <dbReference type="EMBL" id="MES1928199.1"/>
    </source>
</evidence>
<gene>
    <name evidence="3" type="ORF">SADO_03050</name>
</gene>
<dbReference type="EMBL" id="APND01000001">
    <property type="protein sequence ID" value="MES1928199.1"/>
    <property type="molecule type" value="Genomic_DNA"/>
</dbReference>
<evidence type="ECO:0000259" key="2">
    <source>
        <dbReference type="Pfam" id="PF13670"/>
    </source>
</evidence>
<dbReference type="InterPro" id="IPR025711">
    <property type="entry name" value="PepSY"/>
</dbReference>
<accession>A0ABV2AX28</accession>
<dbReference type="Pfam" id="PF13670">
    <property type="entry name" value="PepSY_2"/>
    <property type="match status" value="1"/>
</dbReference>
<keyword evidence="1" id="KW-0732">Signal</keyword>
<name>A0ABV2AX28_9GAMM</name>
<reference evidence="3 4" key="1">
    <citation type="submission" date="2013-03" db="EMBL/GenBank/DDBJ databases">
        <title>Salinisphaera dokdonensis CL-ES53 Genome Sequencing.</title>
        <authorList>
            <person name="Li C."/>
            <person name="Lai Q."/>
            <person name="Shao Z."/>
        </authorList>
    </citation>
    <scope>NUCLEOTIDE SEQUENCE [LARGE SCALE GENOMIC DNA]</scope>
    <source>
        <strain evidence="3 4">CL-ES53</strain>
    </source>
</reference>